<accession>A0A6J5ITT9</accession>
<evidence type="ECO:0000259" key="7">
    <source>
        <dbReference type="Pfam" id="PF05425"/>
    </source>
</evidence>
<name>A0A6J5ITT9_9BURK</name>
<dbReference type="PANTHER" id="PTHR34820:SF4">
    <property type="entry name" value="INNER MEMBRANE PROTEIN YEBZ"/>
    <property type="match status" value="1"/>
</dbReference>
<evidence type="ECO:0000256" key="3">
    <source>
        <dbReference type="ARBA" id="ARBA00022692"/>
    </source>
</evidence>
<keyword evidence="5 6" id="KW-0472">Membrane</keyword>
<evidence type="ECO:0000256" key="1">
    <source>
        <dbReference type="ARBA" id="ARBA00004651"/>
    </source>
</evidence>
<gene>
    <name evidence="8" type="ORF">BLA3211_01654</name>
</gene>
<dbReference type="GO" id="GO:0005886">
    <property type="term" value="C:plasma membrane"/>
    <property type="evidence" value="ECO:0007669"/>
    <property type="project" value="UniProtKB-SubCell"/>
</dbReference>
<dbReference type="GO" id="GO:0006825">
    <property type="term" value="P:copper ion transport"/>
    <property type="evidence" value="ECO:0007669"/>
    <property type="project" value="InterPro"/>
</dbReference>
<keyword evidence="3 6" id="KW-0812">Transmembrane</keyword>
<dbReference type="InterPro" id="IPR008457">
    <property type="entry name" value="Cu-R_CopD_dom"/>
</dbReference>
<dbReference type="EMBL" id="CABWIL020000005">
    <property type="protein sequence ID" value="CAB3962268.1"/>
    <property type="molecule type" value="Genomic_DNA"/>
</dbReference>
<feature type="transmembrane region" description="Helical" evidence="6">
    <location>
        <begin position="185"/>
        <end position="211"/>
    </location>
</feature>
<sequence>MDVLVNAQIALAAVQDLLLATAAGLLACGCIDRRIGLFDQRALRVVRTALGLALALTAFGYLWLQAAVMSGSPLGDAGPAIVAVLTESHFGVAWSIGCSGALLVAVGILARGHDAVPCAAGILLWAAGKVAMGHAADGGDFSWREAVHLTHVLATATWAGGVIAATALLRCLGRTGAASVPVQQTAAFCSALSHLATGAFAIVLVTGLYNVLQDTAQTVAVLFDIAWGRVLAAKLTCVAFAALLGGWNRLVVLPDLRLRAERQDTGYPAAQRRFDMALAVEAVVMVEVLALAALLGHTAPTAGPS</sequence>
<comment type="subcellular location">
    <subcellularLocation>
        <location evidence="1">Cell membrane</location>
        <topology evidence="1">Multi-pass membrane protein</topology>
    </subcellularLocation>
</comment>
<feature type="transmembrane region" description="Helical" evidence="6">
    <location>
        <begin position="274"/>
        <end position="295"/>
    </location>
</feature>
<feature type="transmembrane region" description="Helical" evidence="6">
    <location>
        <begin position="88"/>
        <end position="109"/>
    </location>
</feature>
<reference evidence="8 9" key="1">
    <citation type="submission" date="2020-04" db="EMBL/GenBank/DDBJ databases">
        <authorList>
            <person name="Depoorter E."/>
        </authorList>
    </citation>
    <scope>NUCLEOTIDE SEQUENCE [LARGE SCALE GENOMIC DNA]</scope>
    <source>
        <strain evidence="8 9">BCC0217</strain>
    </source>
</reference>
<dbReference type="PANTHER" id="PTHR34820">
    <property type="entry name" value="INNER MEMBRANE PROTEIN YEBZ"/>
    <property type="match status" value="1"/>
</dbReference>
<evidence type="ECO:0000313" key="9">
    <source>
        <dbReference type="Proteomes" id="UP000494301"/>
    </source>
</evidence>
<keyword evidence="4 6" id="KW-1133">Transmembrane helix</keyword>
<dbReference type="Pfam" id="PF05425">
    <property type="entry name" value="CopD"/>
    <property type="match status" value="1"/>
</dbReference>
<protein>
    <submittedName>
        <fullName evidence="8">Copper-resistance membrane protein</fullName>
    </submittedName>
</protein>
<dbReference type="RefSeq" id="WP_175220894.1">
    <property type="nucleotide sequence ID" value="NZ_CABWIL020000005.1"/>
</dbReference>
<proteinExistence type="predicted"/>
<keyword evidence="2" id="KW-1003">Cell membrane</keyword>
<dbReference type="InterPro" id="IPR032694">
    <property type="entry name" value="CopC/D"/>
</dbReference>
<feature type="transmembrane region" description="Helical" evidence="6">
    <location>
        <begin position="148"/>
        <end position="173"/>
    </location>
</feature>
<dbReference type="Proteomes" id="UP000494301">
    <property type="component" value="Unassembled WGS sequence"/>
</dbReference>
<evidence type="ECO:0000256" key="5">
    <source>
        <dbReference type="ARBA" id="ARBA00023136"/>
    </source>
</evidence>
<dbReference type="AlphaFoldDB" id="A0A6J5ITT9"/>
<evidence type="ECO:0000256" key="6">
    <source>
        <dbReference type="SAM" id="Phobius"/>
    </source>
</evidence>
<evidence type="ECO:0000256" key="2">
    <source>
        <dbReference type="ARBA" id="ARBA00022475"/>
    </source>
</evidence>
<feature type="domain" description="Copper resistance protein D" evidence="7">
    <location>
        <begin position="189"/>
        <end position="295"/>
    </location>
</feature>
<evidence type="ECO:0000256" key="4">
    <source>
        <dbReference type="ARBA" id="ARBA00022989"/>
    </source>
</evidence>
<feature type="transmembrane region" description="Helical" evidence="6">
    <location>
        <begin position="6"/>
        <end position="28"/>
    </location>
</feature>
<feature type="transmembrane region" description="Helical" evidence="6">
    <location>
        <begin position="231"/>
        <end position="253"/>
    </location>
</feature>
<organism evidence="8 9">
    <name type="scientific">Burkholderia aenigmatica</name>
    <dbReference type="NCBI Taxonomy" id="2015348"/>
    <lineage>
        <taxon>Bacteria</taxon>
        <taxon>Pseudomonadati</taxon>
        <taxon>Pseudomonadota</taxon>
        <taxon>Betaproteobacteria</taxon>
        <taxon>Burkholderiales</taxon>
        <taxon>Burkholderiaceae</taxon>
        <taxon>Burkholderia</taxon>
        <taxon>Burkholderia cepacia complex</taxon>
    </lineage>
</organism>
<evidence type="ECO:0000313" key="8">
    <source>
        <dbReference type="EMBL" id="CAB3962268.1"/>
    </source>
</evidence>
<feature type="transmembrane region" description="Helical" evidence="6">
    <location>
        <begin position="49"/>
        <end position="68"/>
    </location>
</feature>
<feature type="transmembrane region" description="Helical" evidence="6">
    <location>
        <begin position="116"/>
        <end position="136"/>
    </location>
</feature>